<dbReference type="GO" id="GO:0007219">
    <property type="term" value="P:Notch signaling pathway"/>
    <property type="evidence" value="ECO:0007669"/>
    <property type="project" value="TreeGrafter"/>
</dbReference>
<dbReference type="PANTHER" id="PTHR24202">
    <property type="entry name" value="E3 UBIQUITIN-PROTEIN LIGASE MIB2"/>
    <property type="match status" value="1"/>
</dbReference>
<evidence type="ECO:0000313" key="12">
    <source>
        <dbReference type="RefSeq" id="XP_019616648.1"/>
    </source>
</evidence>
<proteinExistence type="predicted"/>
<dbReference type="Pfam" id="PF25598">
    <property type="entry name" value="ARM_PUB"/>
    <property type="match status" value="1"/>
</dbReference>
<gene>
    <name evidence="12" type="primary">LOC109464151</name>
</gene>
<dbReference type="OrthoDB" id="49113at2759"/>
<feature type="region of interest" description="Disordered" evidence="8">
    <location>
        <begin position="193"/>
        <end position="222"/>
    </location>
</feature>
<dbReference type="Pfam" id="PF18346">
    <property type="entry name" value="SH3_15"/>
    <property type="match status" value="3"/>
</dbReference>
<reference evidence="12" key="1">
    <citation type="submission" date="2025-08" db="UniProtKB">
        <authorList>
            <consortium name="RefSeq"/>
        </authorList>
    </citation>
    <scope>IDENTIFICATION</scope>
    <source>
        <tissue evidence="12">Gonad</tissue>
    </source>
</reference>
<keyword evidence="11" id="KW-1185">Reference proteome</keyword>
<dbReference type="PANTHER" id="PTHR24202:SF53">
    <property type="entry name" value="E3 UBIQUITIN-PROTEIN LIGASE MIB1"/>
    <property type="match status" value="1"/>
</dbReference>
<name>A0A6P4XX22_BRABE</name>
<dbReference type="GO" id="GO:0016567">
    <property type="term" value="P:protein ubiquitination"/>
    <property type="evidence" value="ECO:0007669"/>
    <property type="project" value="UniProtKB-UniPathway"/>
</dbReference>
<dbReference type="GO" id="GO:0016740">
    <property type="term" value="F:transferase activity"/>
    <property type="evidence" value="ECO:0007669"/>
    <property type="project" value="UniProtKB-KW"/>
</dbReference>
<dbReference type="InterPro" id="IPR016024">
    <property type="entry name" value="ARM-type_fold"/>
</dbReference>
<dbReference type="InterPro" id="IPR040847">
    <property type="entry name" value="SH3_15"/>
</dbReference>
<dbReference type="RefSeq" id="XP_019616648.1">
    <property type="nucleotide sequence ID" value="XM_019761089.1"/>
</dbReference>
<evidence type="ECO:0000256" key="5">
    <source>
        <dbReference type="ARBA" id="ARBA00022771"/>
    </source>
</evidence>
<dbReference type="InterPro" id="IPR058678">
    <property type="entry name" value="ARM_PUB"/>
</dbReference>
<evidence type="ECO:0000256" key="8">
    <source>
        <dbReference type="SAM" id="MobiDB-lite"/>
    </source>
</evidence>
<dbReference type="GO" id="GO:0006897">
    <property type="term" value="P:endocytosis"/>
    <property type="evidence" value="ECO:0007669"/>
    <property type="project" value="TreeGrafter"/>
</dbReference>
<feature type="domain" description="Mind bomb SH3 repeat" evidence="9">
    <location>
        <begin position="126"/>
        <end position="189"/>
    </location>
</feature>
<evidence type="ECO:0000313" key="11">
    <source>
        <dbReference type="Proteomes" id="UP000515135"/>
    </source>
</evidence>
<dbReference type="GO" id="GO:0005737">
    <property type="term" value="C:cytoplasm"/>
    <property type="evidence" value="ECO:0007669"/>
    <property type="project" value="TreeGrafter"/>
</dbReference>
<evidence type="ECO:0000256" key="2">
    <source>
        <dbReference type="ARBA" id="ARBA00022679"/>
    </source>
</evidence>
<feature type="domain" description="Mind bomb SH3 repeat" evidence="9">
    <location>
        <begin position="50"/>
        <end position="112"/>
    </location>
</feature>
<feature type="domain" description="U-box" evidence="10">
    <location>
        <begin position="503"/>
        <end position="723"/>
    </location>
</feature>
<dbReference type="Proteomes" id="UP000515135">
    <property type="component" value="Unplaced"/>
</dbReference>
<evidence type="ECO:0000256" key="6">
    <source>
        <dbReference type="ARBA" id="ARBA00022786"/>
    </source>
</evidence>
<keyword evidence="6" id="KW-0833">Ubl conjugation pathway</keyword>
<evidence type="ECO:0000256" key="3">
    <source>
        <dbReference type="ARBA" id="ARBA00022723"/>
    </source>
</evidence>
<keyword evidence="4" id="KW-0677">Repeat</keyword>
<protein>
    <submittedName>
        <fullName evidence="12">Uncharacterized protein LOC109464151</fullName>
    </submittedName>
</protein>
<keyword evidence="2" id="KW-0808">Transferase</keyword>
<organism evidence="11 12">
    <name type="scientific">Branchiostoma belcheri</name>
    <name type="common">Amphioxus</name>
    <dbReference type="NCBI Taxonomy" id="7741"/>
    <lineage>
        <taxon>Eukaryota</taxon>
        <taxon>Metazoa</taxon>
        <taxon>Chordata</taxon>
        <taxon>Cephalochordata</taxon>
        <taxon>Leptocardii</taxon>
        <taxon>Amphioxiformes</taxon>
        <taxon>Branchiostomatidae</taxon>
        <taxon>Branchiostoma</taxon>
    </lineage>
</organism>
<comment type="pathway">
    <text evidence="1">Protein modification; protein ubiquitination.</text>
</comment>
<feature type="compositionally biased region" description="Low complexity" evidence="8">
    <location>
        <begin position="198"/>
        <end position="219"/>
    </location>
</feature>
<dbReference type="SUPFAM" id="SSF48371">
    <property type="entry name" value="ARM repeat"/>
    <property type="match status" value="1"/>
</dbReference>
<sequence>MLECITTEGTVEGIDRDGDIVVRYPSGNRFCLNPDALTKVGGDDSSALRTGDWVQVSEDHGKVQRQQVGHGGWTDDMVTSLGKVGRVAHVFPDRDVNVDVGGRMWRFNPASLTKVSAPGEGGNRLSVGDLVKIDGNAAWVRTMQEGHGGWAPAMSTTLCHYGRVVAVGAYRVKVEVPGKGGWHYNPAVLTKVERPRSDSSGSSSSNDCSNSGGDSSDSNGEAEIGVGDLVRVSNDTERVKLLQEGHGGWNDRMIETFGKVGRVVKVDSDNNMTVHVDGTDLLFNPKSLTKVSSEGGFEAAAEPSTAGESSMCAKGTHQWNKDKCKVCKFCQKCTGYGDKCLEQGKLQLFPGGPCGCGSGEAGCERCGCCRTCAGEDDSSDSDEDISGLMRSLSTRRNQLDSANLLGAEDSPRALKTLSSEKRREKLHELIPKMSKVISMVKSNRNGESISTIKDTLEEALVGPYRRFRKKAERKLMADYLTNIGGARALTDYLKFLMKGKHTESQVQVKCVSVVRSLLVNFSDASYEFCRELGKSGILMIVSQDLANFDGADLKHELIHQMVLSAIVLMHNCAKVPENRHFLQDVKAVDRIRPYLQVEDLELKVPAVLTLAYIVEDRNSSLIEVDDSVADYIIRTMNKALSSSDMRADGYSVMELAMALGALARNDADKELLTKKGALKLLIALTQDGDNSDKEQALMALQIFCRDPEIKAEVKKDPAAVTLLNQLKEHDDEAVNKAATDVMQTLQKSTAGDCPYMQKCITFKTSLKLKDEFFENRFNMCYCRNCHMSRGDQDYYKRGVPQKDYGLPVGWCRFSLKVPPRATALDVFNKWHVAFHGTTVGALESILNTGDLIKPGDKTMEGRTLSEGEGHFKDTCKPDGFNTKQVFVSPSINYAGLPVYAKASSFIHRDKTYEAKVALQLYIKPDSYKVGVSTVARRNIDKRFSDSEIEWSTDRHGVIILYGLLVKLEEK</sequence>
<evidence type="ECO:0000256" key="1">
    <source>
        <dbReference type="ARBA" id="ARBA00004906"/>
    </source>
</evidence>
<feature type="domain" description="Mind bomb SH3 repeat" evidence="9">
    <location>
        <begin position="226"/>
        <end position="287"/>
    </location>
</feature>
<evidence type="ECO:0000259" key="10">
    <source>
        <dbReference type="Pfam" id="PF25598"/>
    </source>
</evidence>
<keyword evidence="5" id="KW-0863">Zinc-finger</keyword>
<evidence type="ECO:0000259" key="9">
    <source>
        <dbReference type="Pfam" id="PF18346"/>
    </source>
</evidence>
<accession>A0A6P4XX22</accession>
<dbReference type="UniPathway" id="UPA00143"/>
<dbReference type="GeneID" id="109464151"/>
<evidence type="ECO:0000256" key="7">
    <source>
        <dbReference type="ARBA" id="ARBA00022833"/>
    </source>
</evidence>
<dbReference type="KEGG" id="bbel:109464151"/>
<dbReference type="AlphaFoldDB" id="A0A6P4XX22"/>
<keyword evidence="3" id="KW-0479">Metal-binding</keyword>
<dbReference type="InterPro" id="IPR011989">
    <property type="entry name" value="ARM-like"/>
</dbReference>
<dbReference type="GO" id="GO:0008270">
    <property type="term" value="F:zinc ion binding"/>
    <property type="evidence" value="ECO:0007669"/>
    <property type="project" value="UniProtKB-KW"/>
</dbReference>
<dbReference type="Gene3D" id="1.25.10.10">
    <property type="entry name" value="Leucine-rich Repeat Variant"/>
    <property type="match status" value="1"/>
</dbReference>
<keyword evidence="7" id="KW-0862">Zinc</keyword>
<evidence type="ECO:0000256" key="4">
    <source>
        <dbReference type="ARBA" id="ARBA00022737"/>
    </source>
</evidence>